<protein>
    <submittedName>
        <fullName evidence="1">Uncharacterized protein</fullName>
    </submittedName>
</protein>
<proteinExistence type="predicted"/>
<accession>A0A0F7S199</accession>
<reference evidence="2" key="1">
    <citation type="submission" date="2014-06" db="EMBL/GenBank/DDBJ databases">
        <authorList>
            <person name="Berkman P.J."/>
        </authorList>
    </citation>
    <scope>NUCLEOTIDE SEQUENCE [LARGE SCALE GENOMIC DNA]</scope>
</reference>
<dbReference type="Proteomes" id="UP000242770">
    <property type="component" value="Unassembled WGS sequence"/>
</dbReference>
<evidence type="ECO:0000313" key="1">
    <source>
        <dbReference type="EMBL" id="CDS01064.1"/>
    </source>
</evidence>
<sequence length="40" mass="4574">MYLLTSPLRRIHRPTDIGFRFRSFTPSSASITLILPPPAF</sequence>
<dbReference type="EMBL" id="CCFA01003409">
    <property type="protein sequence ID" value="CDS01064.1"/>
    <property type="molecule type" value="Genomic_DNA"/>
</dbReference>
<organism evidence="1 2">
    <name type="scientific">Sporisorium scitamineum</name>
    <dbReference type="NCBI Taxonomy" id="49012"/>
    <lineage>
        <taxon>Eukaryota</taxon>
        <taxon>Fungi</taxon>
        <taxon>Dikarya</taxon>
        <taxon>Basidiomycota</taxon>
        <taxon>Ustilaginomycotina</taxon>
        <taxon>Ustilaginomycetes</taxon>
        <taxon>Ustilaginales</taxon>
        <taxon>Ustilaginaceae</taxon>
        <taxon>Sporisorium</taxon>
    </lineage>
</organism>
<gene>
    <name evidence="1" type="primary">SSCI57200.1</name>
</gene>
<name>A0A0F7S199_9BASI</name>
<evidence type="ECO:0000313" key="2">
    <source>
        <dbReference type="Proteomes" id="UP000242770"/>
    </source>
</evidence>
<dbReference type="AlphaFoldDB" id="A0A0F7S199"/>
<keyword evidence="2" id="KW-1185">Reference proteome</keyword>